<keyword evidence="3" id="KW-1185">Reference proteome</keyword>
<feature type="transmembrane region" description="Helical" evidence="1">
    <location>
        <begin position="7"/>
        <end position="27"/>
    </location>
</feature>
<dbReference type="InterPro" id="IPR012349">
    <property type="entry name" value="Split_barrel_FMN-bd"/>
</dbReference>
<name>A0A9X2JKX8_9LACO</name>
<keyword evidence="1" id="KW-0812">Transmembrane</keyword>
<organism evidence="2 3">
    <name type="scientific">Ligilactobacillus ubinensis</name>
    <dbReference type="NCBI Taxonomy" id="2876789"/>
    <lineage>
        <taxon>Bacteria</taxon>
        <taxon>Bacillati</taxon>
        <taxon>Bacillota</taxon>
        <taxon>Bacilli</taxon>
        <taxon>Lactobacillales</taxon>
        <taxon>Lactobacillaceae</taxon>
        <taxon>Ligilactobacillus</taxon>
    </lineage>
</organism>
<evidence type="ECO:0000313" key="3">
    <source>
        <dbReference type="Proteomes" id="UP001139006"/>
    </source>
</evidence>
<gene>
    <name evidence="2" type="ORF">LB941_04145</name>
</gene>
<proteinExistence type="predicted"/>
<dbReference type="EMBL" id="JAIULA010000006">
    <property type="protein sequence ID" value="MCP0886527.1"/>
    <property type="molecule type" value="Genomic_DNA"/>
</dbReference>
<evidence type="ECO:0000313" key="2">
    <source>
        <dbReference type="EMBL" id="MCP0886527.1"/>
    </source>
</evidence>
<protein>
    <submittedName>
        <fullName evidence="2">Pyridoxamine 5'-phosphate oxidase family protein</fullName>
    </submittedName>
</protein>
<dbReference type="Proteomes" id="UP001139006">
    <property type="component" value="Unassembled WGS sequence"/>
</dbReference>
<comment type="caution">
    <text evidence="2">The sequence shown here is derived from an EMBL/GenBank/DDBJ whole genome shotgun (WGS) entry which is preliminary data.</text>
</comment>
<evidence type="ECO:0000256" key="1">
    <source>
        <dbReference type="SAM" id="Phobius"/>
    </source>
</evidence>
<keyword evidence="1" id="KW-1133">Transmembrane helix</keyword>
<accession>A0A9X2JKX8</accession>
<keyword evidence="1" id="KW-0472">Membrane</keyword>
<dbReference type="AlphaFoldDB" id="A0A9X2JKX8"/>
<dbReference type="SUPFAM" id="SSF50475">
    <property type="entry name" value="FMN-binding split barrel"/>
    <property type="match status" value="1"/>
</dbReference>
<dbReference type="Gene3D" id="2.30.110.10">
    <property type="entry name" value="Electron Transport, Fmn-binding Protein, Chain A"/>
    <property type="match status" value="1"/>
</dbReference>
<sequence>MYTKRFIQLFIMFLLTIFFSMSFVYYFNIKGYLAQSLILSFVGYIILVIPLTILTLLKQRKKFSHGTKSGESDNVFQNSLKILDNIITLSTTSLDNVSSTSIITFKQSNSDENIFYCVTKKETVRVKNIQSNNAVSITTWFDDKTGSRISSNSVNAIIIEGQAINNETIQHPEIKTLSDDFSNNVIIKLTIRSVLVESFQSSPVVVDFT</sequence>
<feature type="transmembrane region" description="Helical" evidence="1">
    <location>
        <begin position="33"/>
        <end position="57"/>
    </location>
</feature>
<reference evidence="2 3" key="1">
    <citation type="journal article" date="2023" name="Int. J. Syst. Evol. Microbiol.">
        <title>Ligilactobacillus ubinensis sp. nov., a novel species isolated from the wild ferment of a durian fruit (Durio zibethinus).</title>
        <authorList>
            <person name="Heng Y.C."/>
            <person name="Menon N."/>
            <person name="Chen B."/>
            <person name="Loo B.Z.L."/>
            <person name="Wong G.W.J."/>
            <person name="Lim A.C.H."/>
            <person name="Silvaraju S."/>
            <person name="Kittelmann S."/>
        </authorList>
    </citation>
    <scope>NUCLEOTIDE SEQUENCE [LARGE SCALE GENOMIC DNA]</scope>
    <source>
        <strain evidence="2 3">WILCCON 0076</strain>
    </source>
</reference>
<dbReference type="RefSeq" id="WP_253359728.1">
    <property type="nucleotide sequence ID" value="NZ_JAIULA010000006.1"/>
</dbReference>